<evidence type="ECO:0000256" key="1">
    <source>
        <dbReference type="ARBA" id="ARBA00007572"/>
    </source>
</evidence>
<evidence type="ECO:0000313" key="8">
    <source>
        <dbReference type="Proteomes" id="UP000015105"/>
    </source>
</evidence>
<dbReference type="InterPro" id="IPR012309">
    <property type="entry name" value="DNA_ligase_ATP-dep_C"/>
</dbReference>
<reference evidence="7" key="5">
    <citation type="journal article" date="2021" name="G3 (Bethesda)">
        <title>Aegilops tauschii genome assembly Aet v5.0 features greater sequence contiguity and improved annotation.</title>
        <authorList>
            <person name="Wang L."/>
            <person name="Zhu T."/>
            <person name="Rodriguez J.C."/>
            <person name="Deal K.R."/>
            <person name="Dubcovsky J."/>
            <person name="McGuire P.E."/>
            <person name="Lux T."/>
            <person name="Spannagl M."/>
            <person name="Mayer K.F.X."/>
            <person name="Baldrich P."/>
            <person name="Meyers B.C."/>
            <person name="Huo N."/>
            <person name="Gu Y.Q."/>
            <person name="Zhou H."/>
            <person name="Devos K.M."/>
            <person name="Bennetzen J.L."/>
            <person name="Unver T."/>
            <person name="Budak H."/>
            <person name="Gulick P.J."/>
            <person name="Galiba G."/>
            <person name="Kalapos B."/>
            <person name="Nelson D.R."/>
            <person name="Li P."/>
            <person name="You F.M."/>
            <person name="Luo M.C."/>
            <person name="Dvorak J."/>
        </authorList>
    </citation>
    <scope>NUCLEOTIDE SEQUENCE [LARGE SCALE GENOMIC DNA]</scope>
    <source>
        <strain evidence="7">cv. AL8/78</strain>
    </source>
</reference>
<dbReference type="GO" id="GO:0006273">
    <property type="term" value="P:lagging strand elongation"/>
    <property type="evidence" value="ECO:0007669"/>
    <property type="project" value="TreeGrafter"/>
</dbReference>
<dbReference type="GO" id="GO:0006310">
    <property type="term" value="P:DNA recombination"/>
    <property type="evidence" value="ECO:0007669"/>
    <property type="project" value="InterPro"/>
</dbReference>
<keyword evidence="5" id="KW-0067">ATP-binding</keyword>
<dbReference type="GO" id="GO:0005634">
    <property type="term" value="C:nucleus"/>
    <property type="evidence" value="ECO:0007669"/>
    <property type="project" value="TreeGrafter"/>
</dbReference>
<keyword evidence="4" id="KW-0547">Nucleotide-binding</keyword>
<reference evidence="7" key="4">
    <citation type="submission" date="2019-03" db="UniProtKB">
        <authorList>
            <consortium name="EnsemblPlants"/>
        </authorList>
    </citation>
    <scope>IDENTIFICATION</scope>
</reference>
<dbReference type="Gramene" id="AET1Gv20452600.21">
    <property type="protein sequence ID" value="AET1Gv20452600.21"/>
    <property type="gene ID" value="AET1Gv20452600"/>
</dbReference>
<evidence type="ECO:0000256" key="5">
    <source>
        <dbReference type="ARBA" id="ARBA00022840"/>
    </source>
</evidence>
<evidence type="ECO:0000256" key="4">
    <source>
        <dbReference type="ARBA" id="ARBA00022741"/>
    </source>
</evidence>
<evidence type="ECO:0000256" key="3">
    <source>
        <dbReference type="ARBA" id="ARBA00022705"/>
    </source>
</evidence>
<dbReference type="GO" id="GO:0006281">
    <property type="term" value="P:DNA repair"/>
    <property type="evidence" value="ECO:0007669"/>
    <property type="project" value="InterPro"/>
</dbReference>
<dbReference type="GO" id="GO:0005524">
    <property type="term" value="F:ATP binding"/>
    <property type="evidence" value="ECO:0007669"/>
    <property type="project" value="UniProtKB-KW"/>
</dbReference>
<dbReference type="AlphaFoldDB" id="A0A452YKZ3"/>
<dbReference type="GO" id="GO:0003910">
    <property type="term" value="F:DNA ligase (ATP) activity"/>
    <property type="evidence" value="ECO:0007669"/>
    <property type="project" value="InterPro"/>
</dbReference>
<dbReference type="GO" id="GO:0005739">
    <property type="term" value="C:mitochondrion"/>
    <property type="evidence" value="ECO:0007669"/>
    <property type="project" value="TreeGrafter"/>
</dbReference>
<accession>A0A452YKZ3</accession>
<organism evidence="7 8">
    <name type="scientific">Aegilops tauschii subsp. strangulata</name>
    <name type="common">Goatgrass</name>
    <dbReference type="NCBI Taxonomy" id="200361"/>
    <lineage>
        <taxon>Eukaryota</taxon>
        <taxon>Viridiplantae</taxon>
        <taxon>Streptophyta</taxon>
        <taxon>Embryophyta</taxon>
        <taxon>Tracheophyta</taxon>
        <taxon>Spermatophyta</taxon>
        <taxon>Magnoliopsida</taxon>
        <taxon>Liliopsida</taxon>
        <taxon>Poales</taxon>
        <taxon>Poaceae</taxon>
        <taxon>BOP clade</taxon>
        <taxon>Pooideae</taxon>
        <taxon>Triticodae</taxon>
        <taxon>Triticeae</taxon>
        <taxon>Triticinae</taxon>
        <taxon>Aegilops</taxon>
    </lineage>
</organism>
<keyword evidence="3" id="KW-0235">DNA replication</keyword>
<keyword evidence="2" id="KW-0436">Ligase</keyword>
<feature type="domain" description="DNA ligase ATP-dependent C-terminal" evidence="6">
    <location>
        <begin position="7"/>
        <end position="117"/>
    </location>
</feature>
<dbReference type="EnsemblPlants" id="AET1Gv20452600.21">
    <property type="protein sequence ID" value="AET1Gv20452600.21"/>
    <property type="gene ID" value="AET1Gv20452600"/>
</dbReference>
<name>A0A452YKZ3_AEGTS</name>
<dbReference type="Pfam" id="PF04679">
    <property type="entry name" value="DNA_ligase_A_C"/>
    <property type="match status" value="1"/>
</dbReference>
<dbReference type="PANTHER" id="PTHR45674:SF4">
    <property type="entry name" value="DNA LIGASE 1"/>
    <property type="match status" value="1"/>
</dbReference>
<dbReference type="InterPro" id="IPR012340">
    <property type="entry name" value="NA-bd_OB-fold"/>
</dbReference>
<reference evidence="7" key="3">
    <citation type="journal article" date="2017" name="Nature">
        <title>Genome sequence of the progenitor of the wheat D genome Aegilops tauschii.</title>
        <authorList>
            <person name="Luo M.C."/>
            <person name="Gu Y.Q."/>
            <person name="Puiu D."/>
            <person name="Wang H."/>
            <person name="Twardziok S.O."/>
            <person name="Deal K.R."/>
            <person name="Huo N."/>
            <person name="Zhu T."/>
            <person name="Wang L."/>
            <person name="Wang Y."/>
            <person name="McGuire P.E."/>
            <person name="Liu S."/>
            <person name="Long H."/>
            <person name="Ramasamy R.K."/>
            <person name="Rodriguez J.C."/>
            <person name="Van S.L."/>
            <person name="Yuan L."/>
            <person name="Wang Z."/>
            <person name="Xia Z."/>
            <person name="Xiao L."/>
            <person name="Anderson O.D."/>
            <person name="Ouyang S."/>
            <person name="Liang Y."/>
            <person name="Zimin A.V."/>
            <person name="Pertea G."/>
            <person name="Qi P."/>
            <person name="Bennetzen J.L."/>
            <person name="Dai X."/>
            <person name="Dawson M.W."/>
            <person name="Muller H.G."/>
            <person name="Kugler K."/>
            <person name="Rivarola-Duarte L."/>
            <person name="Spannagl M."/>
            <person name="Mayer K.F.X."/>
            <person name="Lu F.H."/>
            <person name="Bevan M.W."/>
            <person name="Leroy P."/>
            <person name="Li P."/>
            <person name="You F.M."/>
            <person name="Sun Q."/>
            <person name="Liu Z."/>
            <person name="Lyons E."/>
            <person name="Wicker T."/>
            <person name="Salzberg S.L."/>
            <person name="Devos K.M."/>
            <person name="Dvorak J."/>
        </authorList>
    </citation>
    <scope>NUCLEOTIDE SEQUENCE [LARGE SCALE GENOMIC DNA]</scope>
    <source>
        <strain evidence="7">cv. AL8/78</strain>
    </source>
</reference>
<protein>
    <recommendedName>
        <fullName evidence="6">DNA ligase ATP-dependent C-terminal domain-containing protein</fullName>
    </recommendedName>
</protein>
<evidence type="ECO:0000256" key="2">
    <source>
        <dbReference type="ARBA" id="ARBA00022598"/>
    </source>
</evidence>
<dbReference type="SUPFAM" id="SSF50249">
    <property type="entry name" value="Nucleic acid-binding proteins"/>
    <property type="match status" value="1"/>
</dbReference>
<dbReference type="PANTHER" id="PTHR45674">
    <property type="entry name" value="DNA LIGASE 1/3 FAMILY MEMBER"/>
    <property type="match status" value="1"/>
</dbReference>
<evidence type="ECO:0000313" key="7">
    <source>
        <dbReference type="EnsemblPlants" id="AET1Gv20452600.21"/>
    </source>
</evidence>
<dbReference type="InterPro" id="IPR050191">
    <property type="entry name" value="ATP-dep_DNA_ligase"/>
</dbReference>
<dbReference type="FunFam" id="2.40.50.140:FF:000062">
    <property type="entry name" value="DNA ligase"/>
    <property type="match status" value="1"/>
</dbReference>
<evidence type="ECO:0000259" key="6">
    <source>
        <dbReference type="Pfam" id="PF04679"/>
    </source>
</evidence>
<reference evidence="8" key="2">
    <citation type="journal article" date="2017" name="Nat. Plants">
        <title>The Aegilops tauschii genome reveals multiple impacts of transposons.</title>
        <authorList>
            <person name="Zhao G."/>
            <person name="Zou C."/>
            <person name="Li K."/>
            <person name="Wang K."/>
            <person name="Li T."/>
            <person name="Gao L."/>
            <person name="Zhang X."/>
            <person name="Wang H."/>
            <person name="Yang Z."/>
            <person name="Liu X."/>
            <person name="Jiang W."/>
            <person name="Mao L."/>
            <person name="Kong X."/>
            <person name="Jiao Y."/>
            <person name="Jia J."/>
        </authorList>
    </citation>
    <scope>NUCLEOTIDE SEQUENCE [LARGE SCALE GENOMIC DNA]</scope>
    <source>
        <strain evidence="8">cv. AL8/78</strain>
    </source>
</reference>
<dbReference type="Gene3D" id="2.40.50.140">
    <property type="entry name" value="Nucleic acid-binding proteins"/>
    <property type="match status" value="1"/>
</dbReference>
<sequence length="149" mass="17150">MEEENEQGVYGSFLLACYDEHNEEYQTICNIGTGFSEQQLEERSTSLRSKVIKNPKAYYRFADTTDPDVWFEPSEVWEVKAADLSISPVHRAANGIVDPNKGISLRFPRLLRVRDDKNPEHATTAEQVADMYRAQKINHSHNQEDEDDD</sequence>
<comment type="similarity">
    <text evidence="1">Belongs to the ATP-dependent DNA ligase family.</text>
</comment>
<dbReference type="Proteomes" id="UP000015105">
    <property type="component" value="Chromosome 1D"/>
</dbReference>
<proteinExistence type="inferred from homology"/>
<reference evidence="8" key="1">
    <citation type="journal article" date="2014" name="Science">
        <title>Ancient hybridizations among the ancestral genomes of bread wheat.</title>
        <authorList>
            <consortium name="International Wheat Genome Sequencing Consortium,"/>
            <person name="Marcussen T."/>
            <person name="Sandve S.R."/>
            <person name="Heier L."/>
            <person name="Spannagl M."/>
            <person name="Pfeifer M."/>
            <person name="Jakobsen K.S."/>
            <person name="Wulff B.B."/>
            <person name="Steuernagel B."/>
            <person name="Mayer K.F."/>
            <person name="Olsen O.A."/>
        </authorList>
    </citation>
    <scope>NUCLEOTIDE SEQUENCE [LARGE SCALE GENOMIC DNA]</scope>
    <source>
        <strain evidence="8">cv. AL8/78</strain>
    </source>
</reference>
<dbReference type="CDD" id="cd07969">
    <property type="entry name" value="OBF_DNA_ligase_I"/>
    <property type="match status" value="1"/>
</dbReference>
<keyword evidence="8" id="KW-1185">Reference proteome</keyword>